<dbReference type="GO" id="GO:0005576">
    <property type="term" value="C:extracellular region"/>
    <property type="evidence" value="ECO:0007669"/>
    <property type="project" value="UniProtKB-SubCell"/>
</dbReference>
<dbReference type="SUPFAM" id="SSF49785">
    <property type="entry name" value="Galactose-binding domain-like"/>
    <property type="match status" value="1"/>
</dbReference>
<evidence type="ECO:0000256" key="3">
    <source>
        <dbReference type="ARBA" id="ARBA00012706"/>
    </source>
</evidence>
<comment type="subcellular location">
    <subcellularLocation>
        <location evidence="2">Secreted</location>
    </subcellularLocation>
</comment>
<evidence type="ECO:0000256" key="5">
    <source>
        <dbReference type="ARBA" id="ARBA00022729"/>
    </source>
</evidence>
<feature type="binding site" evidence="11 12">
    <location>
        <position position="516"/>
    </location>
    <ligand>
        <name>Ca(2+)</name>
        <dbReference type="ChEBI" id="CHEBI:29108"/>
    </ligand>
</feature>
<dbReference type="GO" id="GO:0016985">
    <property type="term" value="F:mannan endo-1,4-beta-mannosidase activity"/>
    <property type="evidence" value="ECO:0007669"/>
    <property type="project" value="TreeGrafter"/>
</dbReference>
<dbReference type="GO" id="GO:0000272">
    <property type="term" value="P:polysaccharide catabolic process"/>
    <property type="evidence" value="ECO:0007669"/>
    <property type="project" value="InterPro"/>
</dbReference>
<keyword evidence="11 12" id="KW-0106">Calcium</keyword>
<dbReference type="PDB" id="1OF3">
    <property type="method" value="X-ray"/>
    <property type="resolution" value="2.00 A"/>
    <property type="chains" value="A/B=505-680"/>
</dbReference>
<dbReference type="SUPFAM" id="SSF51445">
    <property type="entry name" value="(Trans)glycosidases"/>
    <property type="match status" value="1"/>
</dbReference>
<dbReference type="PDBsum" id="1OF3"/>
<accession>Q9RIK9</accession>
<dbReference type="InterPro" id="IPR045053">
    <property type="entry name" value="MAN-like"/>
</dbReference>
<dbReference type="Pfam" id="PF09212">
    <property type="entry name" value="CBM27"/>
    <property type="match status" value="1"/>
</dbReference>
<evidence type="ECO:0007829" key="11">
    <source>
        <dbReference type="PDB" id="1OF3"/>
    </source>
</evidence>
<sequence>MGIGGDDSWSPSVSAEFLLLIVELSFVLFASDEFVKVENGKFALNGKEFRFIGSNNYYMHYKSNGMIDSVLESARDMGIKVLRIWGFLDGESYCRDKNTYMHPEPGVFGVPEGISNAQSGFERLDYTVAKAKELGIKLVIVLVNNWDDFGGMNQYVRWFGGTHHDDFYRDEKIKEEYKKYVSFLVNHVNTYTGVPYREEPTIMAWELANEPRCETDKSGNTLVEWVKEMSSYIKSLDPNHLVAVGDEGFFSNYEGFKPYGGEAEWAYNGWSGVDWKKLLSIETVDFGTFHLYPSHWGVSPENYAQWGAKWIEDHIKIAKEIGKPVVLEEYGIPKSAPVNRTAIYRLWNDLVYDLGGDGAMFWMLAGIGEGSDRDERGYYPDYDGFRIVNDDSPEAELIREYAKLFNTGEDIREDTCSFILPKDGMEIKKTVEVRAGVFDYSNTFEKLSVKVEDLVFENEIEHLGYGIYGFDLDTTRIPDGEHEMFLEGHFQGKTVKDSIKAKVVNEARYVLAEEVDFSSPEEVKNWWNSGTWQAEFGSPDIEWNGEVGNGALQLNVKLPGKSDWEEVRVARKFERLSECEILEYDIYIPNVEGLKGRLRPYAVLNPGWVKIGLDMNNANVESAEIITFGGKEYRRFHVRIEFDRTAGVKELHIGVVGDHLRYDGPIFIDNVRLYKRTGGM</sequence>
<dbReference type="FunFam" id="3.20.20.80:FF:000275">
    <property type="entry name" value="Mannan endo-1,4-beta-mannosidase. Glycosyl Hydrolase family 5"/>
    <property type="match status" value="1"/>
</dbReference>
<dbReference type="Gene3D" id="2.60.120.260">
    <property type="entry name" value="Galactose-binding domain-like"/>
    <property type="match status" value="1"/>
</dbReference>
<keyword evidence="6" id="KW-0378">Hydrolase</keyword>
<evidence type="ECO:0000256" key="6">
    <source>
        <dbReference type="ARBA" id="ARBA00022801"/>
    </source>
</evidence>
<reference evidence="10" key="1">
    <citation type="submission" date="1998-08" db="EMBL/GenBank/DDBJ databases">
        <title>Amino Acid Sequence of beta-mannosidase genes from the hyperthermophilic bacteria Thermotoga maritima and Thermotoga neapolitana.</title>
        <authorList>
            <person name="Parker K.N."/>
            <person name="Lam D."/>
            <person name="Duffaud G."/>
            <person name="Snead M.A."/>
            <person name="Mathur E.J."/>
            <person name="Kelly R.M."/>
        </authorList>
    </citation>
    <scope>NUCLEOTIDE SEQUENCE</scope>
    <source>
        <strain evidence="10">MSB8</strain>
    </source>
</reference>
<comment type="catalytic activity">
    <reaction evidence="1">
        <text>Random hydrolysis of (1-&gt;4)-beta-D-mannosidic linkages in mannans, galactomannans and glucomannans.</text>
        <dbReference type="EC" id="3.2.1.78"/>
    </reaction>
</comment>
<dbReference type="AlphaFoldDB" id="Q9RIK9"/>
<reference evidence="11 12" key="2">
    <citation type="journal article" date="2003" name="Structure">
        <title>Structural and thermodynamic dissection of specific mannan recognition by a carbohydrate binding module, TmCBM27.</title>
        <authorList>
            <person name="Boraston A.B."/>
            <person name="Revett T.J."/>
            <person name="Boraston C.M."/>
            <person name="Nurizzo D."/>
            <person name="Davies G.J."/>
        </authorList>
    </citation>
    <scope>X-RAY CRYSTALLOGRAPHY (1.35 ANGSTROMS) OF 505-680 IN COMPLEX WITH CA(2+)</scope>
</reference>
<evidence type="ECO:0000259" key="8">
    <source>
        <dbReference type="Pfam" id="PF09212"/>
    </source>
</evidence>
<dbReference type="PDB" id="1OF4">
    <property type="method" value="X-ray"/>
    <property type="resolution" value="1.60 A"/>
    <property type="chains" value="A=505-680"/>
</dbReference>
<dbReference type="PANTHER" id="PTHR31451">
    <property type="match status" value="1"/>
</dbReference>
<keyword evidence="11 12" id="KW-0479">Metal-binding</keyword>
<dbReference type="PDBsum" id="1OF4"/>
<keyword evidence="7" id="KW-0326">Glycosidase</keyword>
<keyword evidence="11 12" id="KW-0002">3D-structure</keyword>
<evidence type="ECO:0000256" key="4">
    <source>
        <dbReference type="ARBA" id="ARBA00022525"/>
    </source>
</evidence>
<dbReference type="InterPro" id="IPR008979">
    <property type="entry name" value="Galactose-bd-like_sf"/>
</dbReference>
<feature type="binding site" evidence="11 12">
    <location>
        <position position="669"/>
    </location>
    <ligand>
        <name>Ca(2+)</name>
        <dbReference type="ChEBI" id="CHEBI:29108"/>
    </ligand>
</feature>
<keyword evidence="4" id="KW-0964">Secreted</keyword>
<evidence type="ECO:0000313" key="10">
    <source>
        <dbReference type="EMBL" id="CAB56854.1"/>
    </source>
</evidence>
<organism evidence="10">
    <name type="scientific">Thermotoga maritima</name>
    <dbReference type="NCBI Taxonomy" id="2336"/>
    <lineage>
        <taxon>Bacteria</taxon>
        <taxon>Thermotogati</taxon>
        <taxon>Thermotogota</taxon>
        <taxon>Thermotogae</taxon>
        <taxon>Thermotogales</taxon>
        <taxon>Thermotogaceae</taxon>
        <taxon>Thermotoga</taxon>
    </lineage>
</organism>
<evidence type="ECO:0007829" key="12">
    <source>
        <dbReference type="PDB" id="1OF4"/>
    </source>
</evidence>
<dbReference type="InterPro" id="IPR015295">
    <property type="entry name" value="CBM27"/>
</dbReference>
<dbReference type="Gene3D" id="3.20.20.80">
    <property type="entry name" value="Glycosidases"/>
    <property type="match status" value="1"/>
</dbReference>
<dbReference type="EvolutionaryTrace" id="Q9RIK9"/>
<dbReference type="InterPro" id="IPR017853">
    <property type="entry name" value="GH"/>
</dbReference>
<dbReference type="SMR" id="Q9RIK9"/>
<gene>
    <name evidence="10" type="primary">manB</name>
</gene>
<dbReference type="PDB" id="1OH4">
    <property type="method" value="X-ray"/>
    <property type="resolution" value="1.35 A"/>
    <property type="chains" value="A=505-680"/>
</dbReference>
<dbReference type="EMBL" id="Y17980">
    <property type="protein sequence ID" value="CAB56854.1"/>
    <property type="molecule type" value="Genomic_DNA"/>
</dbReference>
<dbReference type="EC" id="3.2.1.78" evidence="3"/>
<evidence type="ECO:0000259" key="9">
    <source>
        <dbReference type="Pfam" id="PF26410"/>
    </source>
</evidence>
<keyword evidence="5" id="KW-0732">Signal</keyword>
<feature type="binding site" evidence="11 12">
    <location>
        <position position="548"/>
    </location>
    <ligand>
        <name>Ca(2+)</name>
        <dbReference type="ChEBI" id="CHEBI:29108"/>
    </ligand>
</feature>
<protein>
    <recommendedName>
        <fullName evidence="3">mannan endo-1,4-beta-mannosidase</fullName>
        <ecNumber evidence="3">3.2.1.78</ecNumber>
    </recommendedName>
</protein>
<feature type="binding site" evidence="11 12">
    <location>
        <position position="550"/>
    </location>
    <ligand>
        <name>Ca(2+)</name>
        <dbReference type="ChEBI" id="CHEBI:29108"/>
    </ligand>
</feature>
<dbReference type="Pfam" id="PF26410">
    <property type="entry name" value="GH5_mannosidase"/>
    <property type="match status" value="1"/>
</dbReference>
<dbReference type="GO" id="GO:0046872">
    <property type="term" value="F:metal ion binding"/>
    <property type="evidence" value="ECO:0007669"/>
    <property type="project" value="UniProtKB-KW"/>
</dbReference>
<evidence type="ECO:0000256" key="7">
    <source>
        <dbReference type="ARBA" id="ARBA00023295"/>
    </source>
</evidence>
<dbReference type="InterPro" id="IPR001547">
    <property type="entry name" value="Glyco_hydro_5"/>
</dbReference>
<dbReference type="PDBsum" id="1OH4"/>
<name>Q9RIK9_THEMT</name>
<evidence type="ECO:0000256" key="2">
    <source>
        <dbReference type="ARBA" id="ARBA00004613"/>
    </source>
</evidence>
<feature type="domain" description="Glycoside hydrolase family 5" evidence="9">
    <location>
        <begin position="33"/>
        <end position="336"/>
    </location>
</feature>
<evidence type="ECO:0000256" key="1">
    <source>
        <dbReference type="ARBA" id="ARBA00001678"/>
    </source>
</evidence>
<feature type="domain" description="Carbohydrate binding module 27" evidence="8">
    <location>
        <begin position="508"/>
        <end position="676"/>
    </location>
</feature>
<dbReference type="PANTHER" id="PTHR31451:SF39">
    <property type="entry name" value="MANNAN ENDO-1,4-BETA-MANNOSIDASE 1"/>
    <property type="match status" value="1"/>
</dbReference>
<proteinExistence type="evidence at protein level"/>